<dbReference type="InterPro" id="IPR001387">
    <property type="entry name" value="Cro/C1-type_HTH"/>
</dbReference>
<name>A0ABS0DZ52_9GAMM</name>
<feature type="domain" description="HTH cro/C1-type" evidence="5">
    <location>
        <begin position="13"/>
        <end position="60"/>
    </location>
</feature>
<dbReference type="SMART" id="SM00354">
    <property type="entry name" value="HTH_LACI"/>
    <property type="match status" value="1"/>
</dbReference>
<evidence type="ECO:0000259" key="5">
    <source>
        <dbReference type="PROSITE" id="PS50943"/>
    </source>
</evidence>
<dbReference type="InterPro" id="IPR001761">
    <property type="entry name" value="Peripla_BP/Lac1_sug-bd_dom"/>
</dbReference>
<keyword evidence="1" id="KW-0805">Transcription regulation</keyword>
<dbReference type="InterPro" id="IPR000843">
    <property type="entry name" value="HTH_LacI"/>
</dbReference>
<gene>
    <name evidence="6" type="ORF">IV431_24540</name>
</gene>
<dbReference type="InterPro" id="IPR028082">
    <property type="entry name" value="Peripla_BP_I"/>
</dbReference>
<dbReference type="Pfam" id="PF00532">
    <property type="entry name" value="Peripla_BP_1"/>
    <property type="match status" value="1"/>
</dbReference>
<proteinExistence type="predicted"/>
<organism evidence="6 7">
    <name type="scientific">Rahnella victoriana</name>
    <dbReference type="NCBI Taxonomy" id="1510570"/>
    <lineage>
        <taxon>Bacteria</taxon>
        <taxon>Pseudomonadati</taxon>
        <taxon>Pseudomonadota</taxon>
        <taxon>Gammaproteobacteria</taxon>
        <taxon>Enterobacterales</taxon>
        <taxon>Yersiniaceae</taxon>
        <taxon>Rahnella</taxon>
    </lineage>
</organism>
<dbReference type="Gene3D" id="1.10.260.40">
    <property type="entry name" value="lambda repressor-like DNA-binding domains"/>
    <property type="match status" value="1"/>
</dbReference>
<dbReference type="PANTHER" id="PTHR30146:SF109">
    <property type="entry name" value="HTH-TYPE TRANSCRIPTIONAL REGULATOR GALS"/>
    <property type="match status" value="1"/>
</dbReference>
<dbReference type="SUPFAM" id="SSF53822">
    <property type="entry name" value="Periplasmic binding protein-like I"/>
    <property type="match status" value="1"/>
</dbReference>
<keyword evidence="3" id="KW-0804">Transcription</keyword>
<evidence type="ECO:0000259" key="4">
    <source>
        <dbReference type="PROSITE" id="PS50932"/>
    </source>
</evidence>
<evidence type="ECO:0000256" key="3">
    <source>
        <dbReference type="ARBA" id="ARBA00023163"/>
    </source>
</evidence>
<dbReference type="GO" id="GO:0003677">
    <property type="term" value="F:DNA binding"/>
    <property type="evidence" value="ECO:0007669"/>
    <property type="project" value="UniProtKB-KW"/>
</dbReference>
<dbReference type="PANTHER" id="PTHR30146">
    <property type="entry name" value="LACI-RELATED TRANSCRIPTIONAL REPRESSOR"/>
    <property type="match status" value="1"/>
</dbReference>
<dbReference type="InterPro" id="IPR010982">
    <property type="entry name" value="Lambda_DNA-bd_dom_sf"/>
</dbReference>
<dbReference type="SUPFAM" id="SSF47413">
    <property type="entry name" value="lambda repressor-like DNA-binding domains"/>
    <property type="match status" value="1"/>
</dbReference>
<accession>A0ABS0DZ52</accession>
<dbReference type="EMBL" id="JADOBH010000009">
    <property type="protein sequence ID" value="MBF7958723.1"/>
    <property type="molecule type" value="Genomic_DNA"/>
</dbReference>
<comment type="caution">
    <text evidence="6">The sequence shown here is derived from an EMBL/GenBank/DDBJ whole genome shotgun (WGS) entry which is preliminary data.</text>
</comment>
<feature type="domain" description="HTH lacI-type" evidence="4">
    <location>
        <begin position="16"/>
        <end position="72"/>
    </location>
</feature>
<evidence type="ECO:0000313" key="6">
    <source>
        <dbReference type="EMBL" id="MBF7958723.1"/>
    </source>
</evidence>
<dbReference type="CDD" id="cd01392">
    <property type="entry name" value="HTH_LacI"/>
    <property type="match status" value="1"/>
</dbReference>
<dbReference type="RefSeq" id="WP_119823877.1">
    <property type="nucleotide sequence ID" value="NZ_JADOBH010000009.1"/>
</dbReference>
<dbReference type="Gene3D" id="3.40.50.2300">
    <property type="match status" value="2"/>
</dbReference>
<dbReference type="CDD" id="cd06267">
    <property type="entry name" value="PBP1_LacI_sugar_binding-like"/>
    <property type="match status" value="1"/>
</dbReference>
<keyword evidence="2 6" id="KW-0238">DNA-binding</keyword>
<keyword evidence="7" id="KW-1185">Reference proteome</keyword>
<reference evidence="6 7" key="1">
    <citation type="submission" date="2020-11" db="EMBL/GenBank/DDBJ databases">
        <title>Taxonomic investigation of Rahnella spp.</title>
        <authorList>
            <person name="Lee S.D."/>
        </authorList>
    </citation>
    <scope>NUCLEOTIDE SEQUENCE [LARGE SCALE GENOMIC DNA]</scope>
    <source>
        <strain evidence="6 7">SAP-10</strain>
    </source>
</reference>
<dbReference type="Proteomes" id="UP000600307">
    <property type="component" value="Unassembled WGS sequence"/>
</dbReference>
<evidence type="ECO:0000313" key="7">
    <source>
        <dbReference type="Proteomes" id="UP000600307"/>
    </source>
</evidence>
<dbReference type="Pfam" id="PF00356">
    <property type="entry name" value="LacI"/>
    <property type="match status" value="1"/>
</dbReference>
<evidence type="ECO:0000256" key="2">
    <source>
        <dbReference type="ARBA" id="ARBA00023125"/>
    </source>
</evidence>
<evidence type="ECO:0000256" key="1">
    <source>
        <dbReference type="ARBA" id="ARBA00023015"/>
    </source>
</evidence>
<protein>
    <submittedName>
        <fullName evidence="6">LacI family DNA-binding transcriptional regulator</fullName>
    </submittedName>
</protein>
<sequence>MANGGTMTAQKPRNKITQQDVARLAGVSVSAVSLVLGGKGRISPQGVARIYQAIEQLGYQLPATAVPASLPRIGLLLPHDCDFSAALLPALAKTLQQAGFTLALSYVDLHPSRLLAQAGTLLTQDICGMLVCGRLLNDNPDVLQALSSRADARHIALTGISAHHHPGPVAAVHPDNALAAHQATDALLKQQHKHIAYLGGENHSLVRAERLGGLSVALGKAGVAFSPSLSLPCAATFADASRAAEQLLKQHPKISAILCDNPTVLQAAHHTLLSGTQAHRWRLFSRRIALTGFGECESSLKLQLPVIAARHRTLARRVLECLQHQLDGNTLLPGDPRLTVPAVFL</sequence>
<dbReference type="PROSITE" id="PS50932">
    <property type="entry name" value="HTH_LACI_2"/>
    <property type="match status" value="1"/>
</dbReference>
<dbReference type="PROSITE" id="PS50943">
    <property type="entry name" value="HTH_CROC1"/>
    <property type="match status" value="1"/>
</dbReference>